<evidence type="ECO:0000313" key="1">
    <source>
        <dbReference type="EMBL" id="KKN46299.1"/>
    </source>
</evidence>
<accession>A0A0F9QV60</accession>
<comment type="caution">
    <text evidence="1">The sequence shown here is derived from an EMBL/GenBank/DDBJ whole genome shotgun (WGS) entry which is preliminary data.</text>
</comment>
<gene>
    <name evidence="1" type="ORF">LCGC14_0674160</name>
</gene>
<sequence length="77" mass="8379">MGRPGNLGCDHNHQIATSEDYVLYIAEDEDGVEIILHECPGTAADVLDCCGDLSGEIIVSALTVREIDRKKMFTVQS</sequence>
<dbReference type="EMBL" id="LAZR01001337">
    <property type="protein sequence ID" value="KKN46299.1"/>
    <property type="molecule type" value="Genomic_DNA"/>
</dbReference>
<proteinExistence type="predicted"/>
<dbReference type="AlphaFoldDB" id="A0A0F9QV60"/>
<organism evidence="1">
    <name type="scientific">marine sediment metagenome</name>
    <dbReference type="NCBI Taxonomy" id="412755"/>
    <lineage>
        <taxon>unclassified sequences</taxon>
        <taxon>metagenomes</taxon>
        <taxon>ecological metagenomes</taxon>
    </lineage>
</organism>
<name>A0A0F9QV60_9ZZZZ</name>
<reference evidence="1" key="1">
    <citation type="journal article" date="2015" name="Nature">
        <title>Complex archaea that bridge the gap between prokaryotes and eukaryotes.</title>
        <authorList>
            <person name="Spang A."/>
            <person name="Saw J.H."/>
            <person name="Jorgensen S.L."/>
            <person name="Zaremba-Niedzwiedzka K."/>
            <person name="Martijn J."/>
            <person name="Lind A.E."/>
            <person name="van Eijk R."/>
            <person name="Schleper C."/>
            <person name="Guy L."/>
            <person name="Ettema T.J."/>
        </authorList>
    </citation>
    <scope>NUCLEOTIDE SEQUENCE</scope>
</reference>
<protein>
    <submittedName>
        <fullName evidence="1">Uncharacterized protein</fullName>
    </submittedName>
</protein>